<dbReference type="SUPFAM" id="SSF53254">
    <property type="entry name" value="Phosphoglycerate mutase-like"/>
    <property type="match status" value="1"/>
</dbReference>
<name>A0ABQ8KTF3_9APHY</name>
<evidence type="ECO:0000313" key="2">
    <source>
        <dbReference type="Proteomes" id="UP000814176"/>
    </source>
</evidence>
<dbReference type="InterPro" id="IPR013078">
    <property type="entry name" value="His_Pase_superF_clade-1"/>
</dbReference>
<dbReference type="InterPro" id="IPR050275">
    <property type="entry name" value="PGM_Phosphatase"/>
</dbReference>
<comment type="caution">
    <text evidence="1">The sequence shown here is derived from an EMBL/GenBank/DDBJ whole genome shotgun (WGS) entry which is preliminary data.</text>
</comment>
<dbReference type="RefSeq" id="XP_047783133.1">
    <property type="nucleotide sequence ID" value="XM_047922691.1"/>
</dbReference>
<organism evidence="1 2">
    <name type="scientific">Rhodofomes roseus</name>
    <dbReference type="NCBI Taxonomy" id="34475"/>
    <lineage>
        <taxon>Eukaryota</taxon>
        <taxon>Fungi</taxon>
        <taxon>Dikarya</taxon>
        <taxon>Basidiomycota</taxon>
        <taxon>Agaricomycotina</taxon>
        <taxon>Agaricomycetes</taxon>
        <taxon>Polyporales</taxon>
        <taxon>Rhodofomes</taxon>
    </lineage>
</organism>
<protein>
    <submittedName>
        <fullName evidence="1">Phosphoglycerate mutase-like protein</fullName>
    </submittedName>
</protein>
<dbReference type="CDD" id="cd07040">
    <property type="entry name" value="HP"/>
    <property type="match status" value="1"/>
</dbReference>
<dbReference type="GeneID" id="72003423"/>
<proteinExistence type="predicted"/>
<dbReference type="Pfam" id="PF00300">
    <property type="entry name" value="His_Phos_1"/>
    <property type="match status" value="1"/>
</dbReference>
<dbReference type="PANTHER" id="PTHR48100:SF1">
    <property type="entry name" value="HISTIDINE PHOSPHATASE FAMILY PROTEIN-RELATED"/>
    <property type="match status" value="1"/>
</dbReference>
<dbReference type="EMBL" id="JADCUA010000003">
    <property type="protein sequence ID" value="KAH9841834.1"/>
    <property type="molecule type" value="Genomic_DNA"/>
</dbReference>
<evidence type="ECO:0000313" key="1">
    <source>
        <dbReference type="EMBL" id="KAH9841834.1"/>
    </source>
</evidence>
<dbReference type="InterPro" id="IPR029033">
    <property type="entry name" value="His_PPase_superfam"/>
</dbReference>
<accession>A0ABQ8KTF3</accession>
<reference evidence="1 2" key="1">
    <citation type="journal article" date="2021" name="Environ. Microbiol.">
        <title>Gene family expansions and transcriptome signatures uncover fungal adaptations to wood decay.</title>
        <authorList>
            <person name="Hage H."/>
            <person name="Miyauchi S."/>
            <person name="Viragh M."/>
            <person name="Drula E."/>
            <person name="Min B."/>
            <person name="Chaduli D."/>
            <person name="Navarro D."/>
            <person name="Favel A."/>
            <person name="Norest M."/>
            <person name="Lesage-Meessen L."/>
            <person name="Balint B."/>
            <person name="Merenyi Z."/>
            <person name="de Eugenio L."/>
            <person name="Morin E."/>
            <person name="Martinez A.T."/>
            <person name="Baldrian P."/>
            <person name="Stursova M."/>
            <person name="Martinez M.J."/>
            <person name="Novotny C."/>
            <person name="Magnuson J.K."/>
            <person name="Spatafora J.W."/>
            <person name="Maurice S."/>
            <person name="Pangilinan J."/>
            <person name="Andreopoulos W."/>
            <person name="LaButti K."/>
            <person name="Hundley H."/>
            <person name="Na H."/>
            <person name="Kuo A."/>
            <person name="Barry K."/>
            <person name="Lipzen A."/>
            <person name="Henrissat B."/>
            <person name="Riley R."/>
            <person name="Ahrendt S."/>
            <person name="Nagy L.G."/>
            <person name="Grigoriev I.V."/>
            <person name="Martin F."/>
            <person name="Rosso M.N."/>
        </authorList>
    </citation>
    <scope>NUCLEOTIDE SEQUENCE [LARGE SCALE GENOMIC DNA]</scope>
    <source>
        <strain evidence="1 2">CIRM-BRFM 1785</strain>
    </source>
</reference>
<sequence length="283" mass="31806">MSESGRRFSIVTGFFVQDDPHAIPATIGALPPRFGLVDDSPDCWPKFKHRVTDLNKTAPQGTTYKVFFLGRHGQGWHNVAEAKYGTQAWDDYFSKLYGDSQMTWGPDPLLTALGVQQAETARTAWLKEIPNGMPTPERCYASPLHRALSTWQITFASDETFPQQTRRVMILENLREEHGVHTCDMRDTRSMIARNFPPLTYDFEPGFVEEDLVWQADVRETKDHIKARAQSVLYRIFDEAAETYISITAHGGIINGILAAMGRAAYSLPTGGVLPLVIRSEIS</sequence>
<dbReference type="PANTHER" id="PTHR48100">
    <property type="entry name" value="BROAD-SPECIFICITY PHOSPHATASE YOR283W-RELATED"/>
    <property type="match status" value="1"/>
</dbReference>
<dbReference type="Proteomes" id="UP000814176">
    <property type="component" value="Unassembled WGS sequence"/>
</dbReference>
<dbReference type="Gene3D" id="3.40.50.1240">
    <property type="entry name" value="Phosphoglycerate mutase-like"/>
    <property type="match status" value="1"/>
</dbReference>
<keyword evidence="2" id="KW-1185">Reference proteome</keyword>
<gene>
    <name evidence="1" type="ORF">C8Q71DRAFT_739012</name>
</gene>